<proteinExistence type="predicted"/>
<name>A0A3Q9BMR2_9LACT</name>
<dbReference type="InterPro" id="IPR011426">
    <property type="entry name" value="CamS"/>
</dbReference>
<organism evidence="2 3">
    <name type="scientific">Jeotgalibaca ciconiae</name>
    <dbReference type="NCBI Taxonomy" id="2496265"/>
    <lineage>
        <taxon>Bacteria</taxon>
        <taxon>Bacillati</taxon>
        <taxon>Bacillota</taxon>
        <taxon>Bacilli</taxon>
        <taxon>Lactobacillales</taxon>
        <taxon>Carnobacteriaceae</taxon>
        <taxon>Jeotgalibaca</taxon>
    </lineage>
</organism>
<reference evidence="3" key="1">
    <citation type="submission" date="2018-12" db="EMBL/GenBank/DDBJ databases">
        <title>Complete genome sequencing of Jeotgalibaca sp. H21T32.</title>
        <authorList>
            <person name="Bae J.-W."/>
            <person name="Lee S.-Y."/>
        </authorList>
    </citation>
    <scope>NUCLEOTIDE SEQUENCE [LARGE SCALE GENOMIC DNA]</scope>
    <source>
        <strain evidence="3">H21T32</strain>
    </source>
</reference>
<dbReference type="PIRSF" id="PIRSF012509">
    <property type="entry name" value="CamS"/>
    <property type="match status" value="1"/>
</dbReference>
<protein>
    <submittedName>
        <fullName evidence="2">CamS family sex pheromone protein</fullName>
    </submittedName>
</protein>
<evidence type="ECO:0000313" key="3">
    <source>
        <dbReference type="Proteomes" id="UP000273326"/>
    </source>
</evidence>
<dbReference type="Pfam" id="PF07537">
    <property type="entry name" value="CamS"/>
    <property type="match status" value="1"/>
</dbReference>
<keyword evidence="3" id="KW-1185">Reference proteome</keyword>
<dbReference type="AlphaFoldDB" id="A0A3Q9BMR2"/>
<dbReference type="CDD" id="cd13440">
    <property type="entry name" value="CamS_repeat_2"/>
    <property type="match status" value="1"/>
</dbReference>
<dbReference type="EMBL" id="CP034465">
    <property type="protein sequence ID" value="AZP04641.1"/>
    <property type="molecule type" value="Genomic_DNA"/>
</dbReference>
<dbReference type="KEGG" id="jeh:EJN90_08345"/>
<evidence type="ECO:0000313" key="2">
    <source>
        <dbReference type="EMBL" id="AZP04641.1"/>
    </source>
</evidence>
<feature type="region of interest" description="Disordered" evidence="1">
    <location>
        <begin position="126"/>
        <end position="145"/>
    </location>
</feature>
<sequence>MKQVKINKRNWTAGFVVASFLILSGCTQLEEQESPTTQTTQDTVPVQATSNQLSNDYYRALIVDGKYQSSQNRGVSLNLNSSINMKDFESELLDISKNVFPIDQYYFQEGQVIDASTALEWISRKSEDNPNGLNPEGNNETDPSKRVPIYLSQILEQNYMVQTETGFELGGIAIGLAMNETDYYSVKNEEELINNYEQPLDRADVIERAKEYGNEIVSRLRAVSGLEEIPIVVGIFVQSEQDSLAGGVYTHEGLSTTGGRVEEWNERNDHKVLFPTDEESEDASHFANFKNEIQEFFPNLSGVTGIGNYRNSQLLSLEIDIMTQFYGETEMIAFTQHITDAATQYLPQNAQIEIKIESIDGMEAFLAKEQSSQTFTFHIFD</sequence>
<feature type="compositionally biased region" description="Low complexity" evidence="1">
    <location>
        <begin position="129"/>
        <end position="140"/>
    </location>
</feature>
<dbReference type="CDD" id="cd13441">
    <property type="entry name" value="CamS_repeat_1"/>
    <property type="match status" value="1"/>
</dbReference>
<accession>A0A3Q9BMR2</accession>
<gene>
    <name evidence="2" type="ORF">EJN90_08345</name>
</gene>
<dbReference type="Proteomes" id="UP000273326">
    <property type="component" value="Chromosome"/>
</dbReference>
<dbReference type="PROSITE" id="PS51257">
    <property type="entry name" value="PROKAR_LIPOPROTEIN"/>
    <property type="match status" value="1"/>
</dbReference>
<evidence type="ECO:0000256" key="1">
    <source>
        <dbReference type="SAM" id="MobiDB-lite"/>
    </source>
</evidence>
<dbReference type="Gene3D" id="3.10.570.10">
    <property type="entry name" value="sex pheromone staph- cam373 precursor domain"/>
    <property type="match status" value="1"/>
</dbReference>
<dbReference type="OrthoDB" id="9795361at2"/>